<reference evidence="1 2" key="1">
    <citation type="journal article" date="2018" name="Nature">
        <title>A major lineage of non-tailed dsDNA viruses as unrecognized killers of marine bacteria.</title>
        <authorList>
            <person name="Kauffman K.M."/>
            <person name="Hussain F.A."/>
            <person name="Yang J."/>
            <person name="Arevalo P."/>
            <person name="Brown J.M."/>
            <person name="Chang W.K."/>
            <person name="VanInsberghe D."/>
            <person name="Elsherbini J."/>
            <person name="Sharma R.S."/>
            <person name="Cutler M.B."/>
            <person name="Kelly L."/>
            <person name="Polz M.F."/>
        </authorList>
    </citation>
    <scope>NUCLEOTIDE SEQUENCE [LARGE SCALE GENOMIC DNA]</scope>
    <source>
        <strain evidence="1 2">10N.222.46.E12</strain>
    </source>
</reference>
<organism evidence="1 2">
    <name type="scientific">Vibrio cyclitrophicus</name>
    <dbReference type="NCBI Taxonomy" id="47951"/>
    <lineage>
        <taxon>Bacteria</taxon>
        <taxon>Pseudomonadati</taxon>
        <taxon>Pseudomonadota</taxon>
        <taxon>Gammaproteobacteria</taxon>
        <taxon>Vibrionales</taxon>
        <taxon>Vibrionaceae</taxon>
        <taxon>Vibrio</taxon>
    </lineage>
</organism>
<protein>
    <submittedName>
        <fullName evidence="1">Uncharacterized protein</fullName>
    </submittedName>
</protein>
<sequence length="67" mass="7400">MARKKQVLGMTDNQPGADVAKSALAKNNLDSLPEKLKRDLESTGGDLRSYLHDTFGFTPEKKKFFGS</sequence>
<keyword evidence="1" id="KW-0614">Plasmid</keyword>
<dbReference type="Proteomes" id="UP000235310">
    <property type="component" value="Plasmid unnamed4"/>
</dbReference>
<name>A0ACD5G4U5_9VIBR</name>
<proteinExistence type="predicted"/>
<geneLocation type="plasmid" evidence="1 2">
    <name>unnamed4</name>
</geneLocation>
<evidence type="ECO:0000313" key="1">
    <source>
        <dbReference type="EMBL" id="XNH97101.1"/>
    </source>
</evidence>
<evidence type="ECO:0000313" key="2">
    <source>
        <dbReference type="Proteomes" id="UP000235310"/>
    </source>
</evidence>
<accession>A0ACD5G4U5</accession>
<gene>
    <name evidence="1" type="ORF">BCS90_26215</name>
</gene>
<dbReference type="EMBL" id="CP170594">
    <property type="protein sequence ID" value="XNH97101.1"/>
    <property type="molecule type" value="Genomic_DNA"/>
</dbReference>